<feature type="compositionally biased region" description="Gly residues" evidence="6">
    <location>
        <begin position="206"/>
        <end position="218"/>
    </location>
</feature>
<dbReference type="AlphaFoldDB" id="A0A4Y7NKJ6"/>
<accession>A0A4Y7NKJ6</accession>
<dbReference type="CDD" id="cd14694">
    <property type="entry name" value="bZIP_NFIL3"/>
    <property type="match status" value="1"/>
</dbReference>
<sequence length="702" mass="76007">MESTRTSPSGSHGSHHGSNMSSHHGSSERSAALQAAAAVAAAVTGFGSGNLPVGMGLSSLVPVGLMSHLQHHEQQQQQQLHQQQHQNASNSNNNSNNSQRKQREFIPDNKKDDSYWDRRRRNNEAAKRSREKRRLNDMVLESRVLELTKENHILRAQLNAVRDKYGINPDGLVSIDQVLATLPSPDQVLSLPRPRSRLLSGLSPSMGGGCGGSSGGGSVSPAPSNRSLSPPLVHVPQQHSHQQPPQQQRQSVLMSMNRSQRSPSPISGPSGKVAAHRQHTYTNGHGHHGHQQQSYRFQGSDAIVVDHSFQEQSDSSANHQPHHHQIHHHHQSHHHVNHQQHHLHHSQGSKNQQRLDRSLPPLPALTPPDVIHHLNVTDRSASGGVPSATSGYFDLCSSSNSNSSSSSHPGSSSGDDGSHSPIDPAVAAGRVLPLKLRHKTHLGDRDVAAATASAAAALLTLNDIKHEPESIDDSPSVADSTVDNGAVLEMNNNVGEADQQLAPDRHHHQQQQPIQHLQYQLSGRRSTESSDDRDSGISSGGDWPLPQTRNSSSRYSGNNNNNGPHNNHLYQQLQPASKRMRMSPQSPSTSHHHHYNQVQQQQAGRKVAVRIANGALRVSNHQENGDEEADSASANALHERAVNGGNESSDENDELRSHIARLASELESLKTLMLGAGGASSAGGSSMRGNKPNATNNLRLHH</sequence>
<feature type="compositionally biased region" description="Polar residues" evidence="6">
    <location>
        <begin position="692"/>
        <end position="702"/>
    </location>
</feature>
<dbReference type="Pfam" id="PF07716">
    <property type="entry name" value="bZIP_2"/>
    <property type="match status" value="1"/>
</dbReference>
<feature type="region of interest" description="Disordered" evidence="6">
    <location>
        <begin position="397"/>
        <end position="424"/>
    </location>
</feature>
<dbReference type="GO" id="GO:0003700">
    <property type="term" value="F:DNA-binding transcription factor activity"/>
    <property type="evidence" value="ECO:0007669"/>
    <property type="project" value="InterPro"/>
</dbReference>
<gene>
    <name evidence="8" type="primary">EOG090X08JU</name>
</gene>
<feature type="compositionally biased region" description="Low complexity" evidence="6">
    <location>
        <begin position="510"/>
        <end position="524"/>
    </location>
</feature>
<evidence type="ECO:0000256" key="4">
    <source>
        <dbReference type="ARBA" id="ARBA00023163"/>
    </source>
</evidence>
<evidence type="ECO:0000256" key="3">
    <source>
        <dbReference type="ARBA" id="ARBA00023125"/>
    </source>
</evidence>
<feature type="compositionally biased region" description="Low complexity" evidence="6">
    <location>
        <begin position="219"/>
        <end position="253"/>
    </location>
</feature>
<dbReference type="SUPFAM" id="SSF57959">
    <property type="entry name" value="Leucine zipper domain"/>
    <property type="match status" value="1"/>
</dbReference>
<proteinExistence type="evidence at transcript level"/>
<keyword evidence="4" id="KW-0804">Transcription</keyword>
<keyword evidence="2" id="KW-0805">Transcription regulation</keyword>
<comment type="similarity">
    <text evidence="1">Belongs to the bZIP family. NFIL3 subfamily.</text>
</comment>
<dbReference type="PROSITE" id="PS50217">
    <property type="entry name" value="BZIP"/>
    <property type="match status" value="1"/>
</dbReference>
<feature type="compositionally biased region" description="Low complexity" evidence="6">
    <location>
        <begin position="397"/>
        <end position="421"/>
    </location>
</feature>
<feature type="compositionally biased region" description="Basic and acidic residues" evidence="6">
    <location>
        <begin position="101"/>
        <end position="128"/>
    </location>
</feature>
<dbReference type="Gene3D" id="1.20.5.170">
    <property type="match status" value="1"/>
</dbReference>
<dbReference type="InterPro" id="IPR047106">
    <property type="entry name" value="NFIL3-like_bZIP"/>
</dbReference>
<dbReference type="SMART" id="SM00338">
    <property type="entry name" value="BRLZ"/>
    <property type="match status" value="1"/>
</dbReference>
<feature type="region of interest" description="Disordered" evidence="6">
    <location>
        <begin position="500"/>
        <end position="605"/>
    </location>
</feature>
<evidence type="ECO:0000259" key="7">
    <source>
        <dbReference type="PROSITE" id="PS50217"/>
    </source>
</evidence>
<feature type="compositionally biased region" description="Low complexity" evidence="6">
    <location>
        <begin position="549"/>
        <end position="568"/>
    </location>
</feature>
<dbReference type="PANTHER" id="PTHR15284:SF0">
    <property type="entry name" value="GH23983P"/>
    <property type="match status" value="1"/>
</dbReference>
<keyword evidence="3" id="KW-0238">DNA-binding</keyword>
<feature type="compositionally biased region" description="Polar residues" evidence="6">
    <location>
        <begin position="254"/>
        <end position="267"/>
    </location>
</feature>
<dbReference type="InterPro" id="IPR004827">
    <property type="entry name" value="bZIP"/>
</dbReference>
<dbReference type="PANTHER" id="PTHR15284">
    <property type="entry name" value="NUCLEAR FACTOR INTERLEUKIN-3-REGULATED PROTEIN"/>
    <property type="match status" value="1"/>
</dbReference>
<evidence type="ECO:0000256" key="5">
    <source>
        <dbReference type="ARBA" id="ARBA00023242"/>
    </source>
</evidence>
<feature type="compositionally biased region" description="Basic and acidic residues" evidence="6">
    <location>
        <begin position="525"/>
        <end position="535"/>
    </location>
</feature>
<evidence type="ECO:0000256" key="1">
    <source>
        <dbReference type="ARBA" id="ARBA00006079"/>
    </source>
</evidence>
<evidence type="ECO:0000313" key="8">
    <source>
        <dbReference type="EMBL" id="SVE93702.1"/>
    </source>
</evidence>
<feature type="compositionally biased region" description="Basic residues" evidence="6">
    <location>
        <begin position="320"/>
        <end position="347"/>
    </location>
</feature>
<dbReference type="PROSITE" id="PS00036">
    <property type="entry name" value="BZIP_BASIC"/>
    <property type="match status" value="1"/>
</dbReference>
<feature type="region of interest" description="Disordered" evidence="6">
    <location>
        <begin position="677"/>
        <end position="702"/>
    </location>
</feature>
<dbReference type="GO" id="GO:0003677">
    <property type="term" value="F:DNA binding"/>
    <property type="evidence" value="ECO:0007669"/>
    <property type="project" value="UniProtKB-KW"/>
</dbReference>
<evidence type="ECO:0000256" key="6">
    <source>
        <dbReference type="SAM" id="MobiDB-lite"/>
    </source>
</evidence>
<organism evidence="8">
    <name type="scientific">Scapholeberis mucronata</name>
    <dbReference type="NCBI Taxonomy" id="202097"/>
    <lineage>
        <taxon>Eukaryota</taxon>
        <taxon>Metazoa</taxon>
        <taxon>Ecdysozoa</taxon>
        <taxon>Arthropoda</taxon>
        <taxon>Crustacea</taxon>
        <taxon>Branchiopoda</taxon>
        <taxon>Diplostraca</taxon>
        <taxon>Cladocera</taxon>
        <taxon>Anomopoda</taxon>
        <taxon>Daphniidae</taxon>
        <taxon>Scapholeberis</taxon>
    </lineage>
</organism>
<protein>
    <submittedName>
        <fullName evidence="8">EOG090X08JU</fullName>
    </submittedName>
</protein>
<dbReference type="FunFam" id="1.20.5.170:FF:000025">
    <property type="entry name" value="nuclear factor interleukin-3-regulated protein-like"/>
    <property type="match status" value="1"/>
</dbReference>
<name>A0A4Y7NKJ6_9CRUS</name>
<dbReference type="InterPro" id="IPR046347">
    <property type="entry name" value="bZIP_sf"/>
</dbReference>
<dbReference type="EMBL" id="LR024083">
    <property type="protein sequence ID" value="SVE93702.1"/>
    <property type="molecule type" value="mRNA"/>
</dbReference>
<dbReference type="GO" id="GO:0005634">
    <property type="term" value="C:nucleus"/>
    <property type="evidence" value="ECO:0007669"/>
    <property type="project" value="TreeGrafter"/>
</dbReference>
<feature type="region of interest" description="Disordered" evidence="6">
    <location>
        <begin position="310"/>
        <end position="367"/>
    </location>
</feature>
<dbReference type="GO" id="GO:0007623">
    <property type="term" value="P:circadian rhythm"/>
    <property type="evidence" value="ECO:0007669"/>
    <property type="project" value="TreeGrafter"/>
</dbReference>
<reference evidence="8" key="1">
    <citation type="submission" date="2018-08" db="EMBL/GenBank/DDBJ databases">
        <authorList>
            <person name="Cornetti L."/>
        </authorList>
    </citation>
    <scope>NUCLEOTIDE SEQUENCE</scope>
    <source>
        <strain evidence="8">BE-ASS</strain>
    </source>
</reference>
<feature type="compositionally biased region" description="Low complexity" evidence="6">
    <location>
        <begin position="7"/>
        <end position="24"/>
    </location>
</feature>
<feature type="region of interest" description="Disordered" evidence="6">
    <location>
        <begin position="1"/>
        <end position="30"/>
    </location>
</feature>
<feature type="region of interest" description="Disordered" evidence="6">
    <location>
        <begin position="199"/>
        <end position="275"/>
    </location>
</feature>
<keyword evidence="5" id="KW-0539">Nucleus</keyword>
<evidence type="ECO:0000256" key="2">
    <source>
        <dbReference type="ARBA" id="ARBA00023015"/>
    </source>
</evidence>
<feature type="domain" description="BZIP" evidence="7">
    <location>
        <begin position="112"/>
        <end position="164"/>
    </location>
</feature>
<feature type="region of interest" description="Disordered" evidence="6">
    <location>
        <begin position="69"/>
        <end position="132"/>
    </location>
</feature>
<feature type="compositionally biased region" description="Low complexity" evidence="6">
    <location>
        <begin position="75"/>
        <end position="99"/>
    </location>
</feature>
<dbReference type="InterPro" id="IPR047229">
    <property type="entry name" value="NFIL3-like"/>
</dbReference>